<dbReference type="InterPro" id="IPR001608">
    <property type="entry name" value="Ala_racemase_N"/>
</dbReference>
<dbReference type="AlphaFoldDB" id="A0A6J4TIV3"/>
<sequence>MTRRAVATVDPAALAANAARLRAELRDGALLCAVVKSGGYGHGAATAARAAVRGGADWLAVATAGEALELRAAGLVRERILVMGALSPSELAEAEQACADVVTWNHAFLERVPAGMGIHVKLDTGMGRLGTRDPARATAVAEAAAAQGRLAGLMTHFATADDPDDDGFFAEQLARFTAWAPPLRDRLQAASGARVLVHAANSAATLRDRSSHFDMVRPGVALYGLDPSNRDAAARGLVPALRLTSYVAAVKACAPGESAGYGRRFVAAAPTRIATVPIGYGDGWRRALTNNADVLIGGRRFPLVGTVSMDNITVDVGADGGGVEPGDEVVLIGDGISAEEVAARLDTLNYEVTCALTARVLRAEAPAG</sequence>
<name>A0A6J4TIV3_9ACTN</name>
<comment type="pathway">
    <text evidence="4">Amino-acid biosynthesis; D-alanine biosynthesis; D-alanine from L-alanine: step 1/1.</text>
</comment>
<dbReference type="PRINTS" id="PR00992">
    <property type="entry name" value="ALARACEMASE"/>
</dbReference>
<dbReference type="InterPro" id="IPR011079">
    <property type="entry name" value="Ala_racemase_C"/>
</dbReference>
<dbReference type="SMART" id="SM01005">
    <property type="entry name" value="Ala_racemase_C"/>
    <property type="match status" value="1"/>
</dbReference>
<dbReference type="InterPro" id="IPR000821">
    <property type="entry name" value="Ala_racemase"/>
</dbReference>
<gene>
    <name evidence="8" type="ORF">AVDCRST_MAG13-3628</name>
</gene>
<dbReference type="GO" id="GO:0005829">
    <property type="term" value="C:cytosol"/>
    <property type="evidence" value="ECO:0007669"/>
    <property type="project" value="TreeGrafter"/>
</dbReference>
<evidence type="ECO:0000256" key="1">
    <source>
        <dbReference type="ARBA" id="ARBA00001933"/>
    </source>
</evidence>
<feature type="binding site" evidence="4 6">
    <location>
        <position position="128"/>
    </location>
    <ligand>
        <name>substrate</name>
    </ligand>
</feature>
<feature type="active site" description="Proton acceptor; specific for L-alanine" evidence="4">
    <location>
        <position position="261"/>
    </location>
</feature>
<dbReference type="FunFam" id="3.20.20.10:FF:000002">
    <property type="entry name" value="Alanine racemase"/>
    <property type="match status" value="1"/>
</dbReference>
<feature type="domain" description="Alanine racemase C-terminal" evidence="7">
    <location>
        <begin position="240"/>
        <end position="365"/>
    </location>
</feature>
<dbReference type="EMBL" id="CADCVO010000565">
    <property type="protein sequence ID" value="CAA9524636.1"/>
    <property type="molecule type" value="Genomic_DNA"/>
</dbReference>
<evidence type="ECO:0000313" key="8">
    <source>
        <dbReference type="EMBL" id="CAA9524636.1"/>
    </source>
</evidence>
<dbReference type="EC" id="5.1.1.1" evidence="4"/>
<comment type="catalytic activity">
    <reaction evidence="4">
        <text>L-alanine = D-alanine</text>
        <dbReference type="Rhea" id="RHEA:20249"/>
        <dbReference type="ChEBI" id="CHEBI:57416"/>
        <dbReference type="ChEBI" id="CHEBI:57972"/>
        <dbReference type="EC" id="5.1.1.1"/>
    </reaction>
</comment>
<dbReference type="PANTHER" id="PTHR30511">
    <property type="entry name" value="ALANINE RACEMASE"/>
    <property type="match status" value="1"/>
</dbReference>
<dbReference type="Gene3D" id="2.40.37.10">
    <property type="entry name" value="Lyase, Ornithine Decarboxylase, Chain A, domain 1"/>
    <property type="match status" value="1"/>
</dbReference>
<dbReference type="NCBIfam" id="TIGR00492">
    <property type="entry name" value="alr"/>
    <property type="match status" value="1"/>
</dbReference>
<dbReference type="Gene3D" id="3.20.20.10">
    <property type="entry name" value="Alanine racemase"/>
    <property type="match status" value="1"/>
</dbReference>
<dbReference type="InterPro" id="IPR029066">
    <property type="entry name" value="PLP-binding_barrel"/>
</dbReference>
<dbReference type="PANTHER" id="PTHR30511:SF0">
    <property type="entry name" value="ALANINE RACEMASE, CATABOLIC-RELATED"/>
    <property type="match status" value="1"/>
</dbReference>
<proteinExistence type="inferred from homology"/>
<comment type="function">
    <text evidence="4">Catalyzes the interconversion of L-alanine and D-alanine. May also act on other amino acids.</text>
</comment>
<feature type="active site" description="Proton acceptor; specific for D-alanine" evidence="4">
    <location>
        <position position="36"/>
    </location>
</feature>
<dbReference type="HAMAP" id="MF_01201">
    <property type="entry name" value="Ala_racemase"/>
    <property type="match status" value="1"/>
</dbReference>
<protein>
    <recommendedName>
        <fullName evidence="4">Alanine racemase</fullName>
        <ecNumber evidence="4">5.1.1.1</ecNumber>
    </recommendedName>
</protein>
<accession>A0A6J4TIV3</accession>
<keyword evidence="2 4" id="KW-0663">Pyridoxal phosphate</keyword>
<dbReference type="GO" id="GO:0030632">
    <property type="term" value="P:D-alanine biosynthetic process"/>
    <property type="evidence" value="ECO:0007669"/>
    <property type="project" value="UniProtKB-UniRule"/>
</dbReference>
<dbReference type="SUPFAM" id="SSF50621">
    <property type="entry name" value="Alanine racemase C-terminal domain-like"/>
    <property type="match status" value="1"/>
</dbReference>
<dbReference type="GO" id="GO:0030170">
    <property type="term" value="F:pyridoxal phosphate binding"/>
    <property type="evidence" value="ECO:0007669"/>
    <property type="project" value="UniProtKB-UniRule"/>
</dbReference>
<dbReference type="Pfam" id="PF00842">
    <property type="entry name" value="Ala_racemase_C"/>
    <property type="match status" value="1"/>
</dbReference>
<organism evidence="8">
    <name type="scientific">uncultured Solirubrobacteraceae bacterium</name>
    <dbReference type="NCBI Taxonomy" id="1162706"/>
    <lineage>
        <taxon>Bacteria</taxon>
        <taxon>Bacillati</taxon>
        <taxon>Actinomycetota</taxon>
        <taxon>Thermoleophilia</taxon>
        <taxon>Solirubrobacterales</taxon>
        <taxon>Solirubrobacteraceae</taxon>
        <taxon>environmental samples</taxon>
    </lineage>
</organism>
<comment type="cofactor">
    <cofactor evidence="1 4 5">
        <name>pyridoxal 5'-phosphate</name>
        <dbReference type="ChEBI" id="CHEBI:597326"/>
    </cofactor>
</comment>
<keyword evidence="3 4" id="KW-0413">Isomerase</keyword>
<evidence type="ECO:0000256" key="2">
    <source>
        <dbReference type="ARBA" id="ARBA00022898"/>
    </source>
</evidence>
<dbReference type="GO" id="GO:0008784">
    <property type="term" value="F:alanine racemase activity"/>
    <property type="evidence" value="ECO:0007669"/>
    <property type="project" value="UniProtKB-UniRule"/>
</dbReference>
<feature type="binding site" evidence="4 6">
    <location>
        <position position="309"/>
    </location>
    <ligand>
        <name>substrate</name>
    </ligand>
</feature>
<evidence type="ECO:0000256" key="3">
    <source>
        <dbReference type="ARBA" id="ARBA00023235"/>
    </source>
</evidence>
<dbReference type="UniPathway" id="UPA00042">
    <property type="reaction ID" value="UER00497"/>
</dbReference>
<dbReference type="Pfam" id="PF01168">
    <property type="entry name" value="Ala_racemase_N"/>
    <property type="match status" value="1"/>
</dbReference>
<evidence type="ECO:0000256" key="6">
    <source>
        <dbReference type="PIRSR" id="PIRSR600821-52"/>
    </source>
</evidence>
<evidence type="ECO:0000259" key="7">
    <source>
        <dbReference type="SMART" id="SM01005"/>
    </source>
</evidence>
<dbReference type="InterPro" id="IPR009006">
    <property type="entry name" value="Ala_racemase/Decarboxylase_C"/>
</dbReference>
<reference evidence="8" key="1">
    <citation type="submission" date="2020-02" db="EMBL/GenBank/DDBJ databases">
        <authorList>
            <person name="Meier V. D."/>
        </authorList>
    </citation>
    <scope>NUCLEOTIDE SEQUENCE</scope>
    <source>
        <strain evidence="8">AVDCRST_MAG13</strain>
    </source>
</reference>
<comment type="similarity">
    <text evidence="4">Belongs to the alanine racemase family.</text>
</comment>
<dbReference type="CDD" id="cd00430">
    <property type="entry name" value="PLPDE_III_AR"/>
    <property type="match status" value="1"/>
</dbReference>
<evidence type="ECO:0000256" key="5">
    <source>
        <dbReference type="PIRSR" id="PIRSR600821-50"/>
    </source>
</evidence>
<feature type="modified residue" description="N6-(pyridoxal phosphate)lysine" evidence="4 5">
    <location>
        <position position="36"/>
    </location>
</feature>
<evidence type="ECO:0000256" key="4">
    <source>
        <dbReference type="HAMAP-Rule" id="MF_01201"/>
    </source>
</evidence>
<dbReference type="SUPFAM" id="SSF51419">
    <property type="entry name" value="PLP-binding barrel"/>
    <property type="match status" value="1"/>
</dbReference>